<dbReference type="RefSeq" id="WP_128995705.1">
    <property type="nucleotide sequence ID" value="NZ_PDKN01000003.1"/>
</dbReference>
<dbReference type="EMBL" id="PDKN01000003">
    <property type="protein sequence ID" value="RXJ57842.1"/>
    <property type="molecule type" value="Genomic_DNA"/>
</dbReference>
<keyword evidence="1" id="KW-0472">Membrane</keyword>
<sequence>MKISYTLVLLSILKILIEVSYLFFVHKHFEYNGFILEFSLVKYIFSWIVFFVGYKVLYLKRKQLLYEMYLTFFILYFLPTVVFFSFSNQNVLFLLILTSPYLAIVYFTVDWKMYNHQNIIYGKIIVLISAFILTFFVLANYYLSTDGNMVFNLYEVYDFREKYGNVSSIGIFGYLNSWVTKIFIVILLAWSIHRRKIILTCLFIVGILFLFLLSGHKSVFQSLIIVLGFHVFFKFKKPHLVLLISFISLIVTTLLVSFVINMPIVSSMILRRLLFVPTHLNYTYLEFFSIHEYIYWSNGILKNIIEYPYEIKPVFLIGEYLGKDKMAANTGFIGNGFMHAGILGVFVYTIIAIILFNIINLLGSCFNKFFLYSIVFMPIFTLIISSDLLTTLLTHGLFISILVLFLFEAKTYILKYNKIKYKL</sequence>
<feature type="transmembrane region" description="Helical" evidence="1">
    <location>
        <begin position="31"/>
        <end position="52"/>
    </location>
</feature>
<evidence type="ECO:0000313" key="2">
    <source>
        <dbReference type="EMBL" id="RXJ57842.1"/>
    </source>
</evidence>
<dbReference type="Proteomes" id="UP000290657">
    <property type="component" value="Unassembled WGS sequence"/>
</dbReference>
<evidence type="ECO:0000256" key="1">
    <source>
        <dbReference type="SAM" id="Phobius"/>
    </source>
</evidence>
<keyword evidence="1" id="KW-1133">Transmembrane helix</keyword>
<dbReference type="OrthoDB" id="7042109at2"/>
<evidence type="ECO:0008006" key="4">
    <source>
        <dbReference type="Google" id="ProtNLM"/>
    </source>
</evidence>
<keyword evidence="3" id="KW-1185">Reference proteome</keyword>
<comment type="caution">
    <text evidence="2">The sequence shown here is derived from an EMBL/GenBank/DDBJ whole genome shotgun (WGS) entry which is preliminary data.</text>
</comment>
<protein>
    <recommendedName>
        <fullName evidence="4">Oligosaccharide repeat unit polymerase</fullName>
    </recommendedName>
</protein>
<feature type="transmembrane region" description="Helical" evidence="1">
    <location>
        <begin position="64"/>
        <end position="85"/>
    </location>
</feature>
<reference evidence="2 3" key="1">
    <citation type="submission" date="2017-10" db="EMBL/GenBank/DDBJ databases">
        <title>Genomics of the genus Arcobacter.</title>
        <authorList>
            <person name="Perez-Cataluna A."/>
            <person name="Figueras M.J."/>
        </authorList>
    </citation>
    <scope>NUCLEOTIDE SEQUENCE [LARGE SCALE GENOMIC DNA]</scope>
    <source>
        <strain evidence="2 3">CECT 8987</strain>
    </source>
</reference>
<keyword evidence="1" id="KW-0812">Transmembrane</keyword>
<feature type="transmembrane region" description="Helical" evidence="1">
    <location>
        <begin position="369"/>
        <end position="386"/>
    </location>
</feature>
<feature type="transmembrane region" description="Helical" evidence="1">
    <location>
        <begin position="163"/>
        <end position="190"/>
    </location>
</feature>
<accession>A0A4Q0XQC4</accession>
<proteinExistence type="predicted"/>
<feature type="transmembrane region" description="Helical" evidence="1">
    <location>
        <begin position="242"/>
        <end position="264"/>
    </location>
</feature>
<dbReference type="AlphaFoldDB" id="A0A4Q0XQC4"/>
<organism evidence="2 3">
    <name type="scientific">Candidatus Marinarcus aquaticus</name>
    <dbReference type="NCBI Taxonomy" id="2044504"/>
    <lineage>
        <taxon>Bacteria</taxon>
        <taxon>Pseudomonadati</taxon>
        <taxon>Campylobacterota</taxon>
        <taxon>Epsilonproteobacteria</taxon>
        <taxon>Campylobacterales</taxon>
        <taxon>Arcobacteraceae</taxon>
        <taxon>Candidatus Marinarcus</taxon>
    </lineage>
</organism>
<evidence type="ECO:0000313" key="3">
    <source>
        <dbReference type="Proteomes" id="UP000290657"/>
    </source>
</evidence>
<feature type="transmembrane region" description="Helical" evidence="1">
    <location>
        <begin position="7"/>
        <end position="25"/>
    </location>
</feature>
<feature type="transmembrane region" description="Helical" evidence="1">
    <location>
        <begin position="121"/>
        <end position="143"/>
    </location>
</feature>
<feature type="transmembrane region" description="Helical" evidence="1">
    <location>
        <begin position="337"/>
        <end position="362"/>
    </location>
</feature>
<feature type="transmembrane region" description="Helical" evidence="1">
    <location>
        <begin position="91"/>
        <end position="109"/>
    </location>
</feature>
<gene>
    <name evidence="2" type="ORF">CRV04_04845</name>
</gene>
<feature type="transmembrane region" description="Helical" evidence="1">
    <location>
        <begin position="392"/>
        <end position="413"/>
    </location>
</feature>
<name>A0A4Q0XQC4_9BACT</name>
<feature type="transmembrane region" description="Helical" evidence="1">
    <location>
        <begin position="197"/>
        <end position="213"/>
    </location>
</feature>